<keyword evidence="1" id="KW-0479">Metal-binding</keyword>
<keyword evidence="7" id="KW-1185">Reference proteome</keyword>
<dbReference type="RefSeq" id="XP_010485044.1">
    <property type="nucleotide sequence ID" value="XM_010486742.1"/>
</dbReference>
<dbReference type="Pfam" id="PF10551">
    <property type="entry name" value="MULE"/>
    <property type="match status" value="1"/>
</dbReference>
<feature type="region of interest" description="Disordered" evidence="5">
    <location>
        <begin position="1"/>
        <end position="60"/>
    </location>
</feature>
<feature type="domain" description="SWIM-type" evidence="6">
    <location>
        <begin position="507"/>
        <end position="548"/>
    </location>
</feature>
<gene>
    <name evidence="8" type="primary">LOC104763362</name>
</gene>
<evidence type="ECO:0000313" key="7">
    <source>
        <dbReference type="Proteomes" id="UP000694864"/>
    </source>
</evidence>
<feature type="compositionally biased region" description="Basic residues" evidence="5">
    <location>
        <begin position="592"/>
        <end position="607"/>
    </location>
</feature>
<dbReference type="InterPro" id="IPR007527">
    <property type="entry name" value="Znf_SWIM"/>
</dbReference>
<dbReference type="PANTHER" id="PTHR31973:SF187">
    <property type="entry name" value="MUTATOR TRANSPOSASE MUDRA PROTEIN"/>
    <property type="match status" value="1"/>
</dbReference>
<evidence type="ECO:0000256" key="1">
    <source>
        <dbReference type="ARBA" id="ARBA00022723"/>
    </source>
</evidence>
<dbReference type="Pfam" id="PF03108">
    <property type="entry name" value="DBD_Tnp_Mut"/>
    <property type="match status" value="1"/>
</dbReference>
<reference evidence="8" key="2">
    <citation type="submission" date="2025-08" db="UniProtKB">
        <authorList>
            <consortium name="RefSeq"/>
        </authorList>
    </citation>
    <scope>IDENTIFICATION</scope>
    <source>
        <tissue evidence="8">Leaf</tissue>
    </source>
</reference>
<evidence type="ECO:0000259" key="6">
    <source>
        <dbReference type="PROSITE" id="PS50966"/>
    </source>
</evidence>
<keyword evidence="3" id="KW-0862">Zinc</keyword>
<dbReference type="GeneID" id="104763362"/>
<dbReference type="InterPro" id="IPR018289">
    <property type="entry name" value="MULE_transposase_dom"/>
</dbReference>
<feature type="region of interest" description="Disordered" evidence="5">
    <location>
        <begin position="592"/>
        <end position="618"/>
    </location>
</feature>
<feature type="compositionally biased region" description="Acidic residues" evidence="5">
    <location>
        <begin position="17"/>
        <end position="37"/>
    </location>
</feature>
<evidence type="ECO:0000313" key="8">
    <source>
        <dbReference type="RefSeq" id="XP_010485044.1"/>
    </source>
</evidence>
<organism evidence="7 8">
    <name type="scientific">Camelina sativa</name>
    <name type="common">False flax</name>
    <name type="synonym">Myagrum sativum</name>
    <dbReference type="NCBI Taxonomy" id="90675"/>
    <lineage>
        <taxon>Eukaryota</taxon>
        <taxon>Viridiplantae</taxon>
        <taxon>Streptophyta</taxon>
        <taxon>Embryophyta</taxon>
        <taxon>Tracheophyta</taxon>
        <taxon>Spermatophyta</taxon>
        <taxon>Magnoliopsida</taxon>
        <taxon>eudicotyledons</taxon>
        <taxon>Gunneridae</taxon>
        <taxon>Pentapetalae</taxon>
        <taxon>rosids</taxon>
        <taxon>malvids</taxon>
        <taxon>Brassicales</taxon>
        <taxon>Brassicaceae</taxon>
        <taxon>Camelineae</taxon>
        <taxon>Camelina</taxon>
    </lineage>
</organism>
<reference evidence="7" key="1">
    <citation type="journal article" date="2014" name="Nat. Commun.">
        <title>The emerging biofuel crop Camelina sativa retains a highly undifferentiated hexaploid genome structure.</title>
        <authorList>
            <person name="Kagale S."/>
            <person name="Koh C."/>
            <person name="Nixon J."/>
            <person name="Bollina V."/>
            <person name="Clarke W.E."/>
            <person name="Tuteja R."/>
            <person name="Spillane C."/>
            <person name="Robinson S.J."/>
            <person name="Links M.G."/>
            <person name="Clarke C."/>
            <person name="Higgins E.E."/>
            <person name="Huebert T."/>
            <person name="Sharpe A.G."/>
            <person name="Parkin I.A."/>
        </authorList>
    </citation>
    <scope>NUCLEOTIDE SEQUENCE [LARGE SCALE GENOMIC DNA]</scope>
    <source>
        <strain evidence="7">cv. DH55</strain>
    </source>
</reference>
<keyword evidence="2 4" id="KW-0863">Zinc-finger</keyword>
<protein>
    <submittedName>
        <fullName evidence="8">Uncharacterized protein LOC104763362</fullName>
    </submittedName>
</protein>
<sequence>MLQNDDDAMSCSKNELLGEDVVDDEVDDEDEDDDDDDKFSGIGDSFEYDTTNGSDEDHDDLQEETSKLQMESSQLTIHVGQEFKSKRELQWRLNMLKLEEDFHFRVYKSEPSLLVVKCNGDKRCKWMVRASKIDSTCERFTVRKYVSVHTCPLESRKPGRVTARFISQLFENDRGEDGHNSKPADISSMMLIKYGFEMKYWNSWKSLEHMKESVRGTAESGYERLPAYIHLIKKYNPGTIAHLEKDVNDRFKYLFISFGACIQGFKFLRKVIVVDGSFLKGKYEGLLLVATAQDGNYKIFPIAFGIVDSEDNAAWEWFFNRLREVIPDSPDLVIISDRHKSIAKAITKVYPAARRGICTYHLKKNIITKFRGSENLGLVKQAANAYSLPEFEDAFRQIRHDNPRLANYLEKAGVTLWSRAHFSGNRYNVTTSNIAESINGALKKARELPIVYFLQYVGDMLSRWFYERRLAAALYEANITPRVDKMLKRRSVIGKHLKVHPINTYRFQVKLPTGDCVVDFEHKTCTCRRFDVHKIPCVHAIAAARKTSLRWESLVSRHYTKTCLFGAYAESISPIEEWLIPPEIAVQACRPPKMRKRSGRRKKRRYKSALENATQAKRPRKKHACSNCGVSGHNCKTCLL</sequence>
<evidence type="ECO:0000256" key="2">
    <source>
        <dbReference type="ARBA" id="ARBA00022771"/>
    </source>
</evidence>
<dbReference type="Proteomes" id="UP000694864">
    <property type="component" value="Chromosome 18"/>
</dbReference>
<dbReference type="SMART" id="SM00575">
    <property type="entry name" value="ZnF_PMZ"/>
    <property type="match status" value="1"/>
</dbReference>
<evidence type="ECO:0000256" key="3">
    <source>
        <dbReference type="ARBA" id="ARBA00022833"/>
    </source>
</evidence>
<dbReference type="Pfam" id="PF04434">
    <property type="entry name" value="SWIM"/>
    <property type="match status" value="1"/>
</dbReference>
<dbReference type="InterPro" id="IPR004332">
    <property type="entry name" value="Transposase_MuDR"/>
</dbReference>
<dbReference type="PANTHER" id="PTHR31973">
    <property type="entry name" value="POLYPROTEIN, PUTATIVE-RELATED"/>
    <property type="match status" value="1"/>
</dbReference>
<proteinExistence type="predicted"/>
<evidence type="ECO:0000256" key="5">
    <source>
        <dbReference type="SAM" id="MobiDB-lite"/>
    </source>
</evidence>
<dbReference type="InterPro" id="IPR006564">
    <property type="entry name" value="Znf_PMZ"/>
</dbReference>
<accession>A0ABM0XF57</accession>
<evidence type="ECO:0000256" key="4">
    <source>
        <dbReference type="PROSITE-ProRule" id="PRU00325"/>
    </source>
</evidence>
<name>A0ABM0XF57_CAMSA</name>
<dbReference type="PROSITE" id="PS50966">
    <property type="entry name" value="ZF_SWIM"/>
    <property type="match status" value="1"/>
</dbReference>